<proteinExistence type="predicted"/>
<keyword evidence="2" id="KW-1185">Reference proteome</keyword>
<dbReference type="Proteomes" id="UP000764045">
    <property type="component" value="Unassembled WGS sequence"/>
</dbReference>
<dbReference type="EMBL" id="JACJJL010000026">
    <property type="protein sequence ID" value="MBM6662663.1"/>
    <property type="molecule type" value="Genomic_DNA"/>
</dbReference>
<dbReference type="AlphaFoldDB" id="A0A939B434"/>
<organism evidence="1 2">
    <name type="scientific">Marseilla massiliensis</name>
    <dbReference type="NCBI Taxonomy" id="1841864"/>
    <lineage>
        <taxon>Bacteria</taxon>
        <taxon>Pseudomonadati</taxon>
        <taxon>Bacteroidota</taxon>
        <taxon>Bacteroidia</taxon>
        <taxon>Bacteroidales</taxon>
        <taxon>Prevotellaceae</taxon>
        <taxon>Marseilla</taxon>
    </lineage>
</organism>
<evidence type="ECO:0000313" key="1">
    <source>
        <dbReference type="EMBL" id="MBM6662663.1"/>
    </source>
</evidence>
<reference evidence="1 2" key="1">
    <citation type="journal article" date="2021" name="Sci. Rep.">
        <title>The distribution of antibiotic resistance genes in chicken gut microbiota commensals.</title>
        <authorList>
            <person name="Juricova H."/>
            <person name="Matiasovicova J."/>
            <person name="Kubasova T."/>
            <person name="Cejkova D."/>
            <person name="Rychlik I."/>
        </authorList>
    </citation>
    <scope>NUCLEOTIDE SEQUENCE [LARGE SCALE GENOMIC DNA]</scope>
    <source>
        <strain evidence="1 2">An819</strain>
    </source>
</reference>
<name>A0A939B434_9BACT</name>
<accession>A0A939B434</accession>
<comment type="caution">
    <text evidence="1">The sequence shown here is derived from an EMBL/GenBank/DDBJ whole genome shotgun (WGS) entry which is preliminary data.</text>
</comment>
<evidence type="ECO:0000313" key="2">
    <source>
        <dbReference type="Proteomes" id="UP000764045"/>
    </source>
</evidence>
<dbReference type="RefSeq" id="WP_205111291.1">
    <property type="nucleotide sequence ID" value="NZ_JACJJL010000026.1"/>
</dbReference>
<gene>
    <name evidence="1" type="ORF">H6B30_13025</name>
</gene>
<protein>
    <submittedName>
        <fullName evidence="1">DUF3791 domain-containing protein</fullName>
    </submittedName>
</protein>
<sequence length="68" mass="8128">MRDTVLWRKQSRIIMKLADALQIDAERALDLFYSTKVYQQLADPKYGLQLMSDDYILEELIEELREPH</sequence>